<feature type="region of interest" description="Disordered" evidence="1">
    <location>
        <begin position="125"/>
        <end position="147"/>
    </location>
</feature>
<dbReference type="EMBL" id="JASDAP010000016">
    <property type="protein sequence ID" value="KAK1890039.1"/>
    <property type="molecule type" value="Genomic_DNA"/>
</dbReference>
<name>A0AAD9BY52_DISEL</name>
<organism evidence="2 3">
    <name type="scientific">Dissostichus eleginoides</name>
    <name type="common">Patagonian toothfish</name>
    <name type="synonym">Dissostichus amissus</name>
    <dbReference type="NCBI Taxonomy" id="100907"/>
    <lineage>
        <taxon>Eukaryota</taxon>
        <taxon>Metazoa</taxon>
        <taxon>Chordata</taxon>
        <taxon>Craniata</taxon>
        <taxon>Vertebrata</taxon>
        <taxon>Euteleostomi</taxon>
        <taxon>Actinopterygii</taxon>
        <taxon>Neopterygii</taxon>
        <taxon>Teleostei</taxon>
        <taxon>Neoteleostei</taxon>
        <taxon>Acanthomorphata</taxon>
        <taxon>Eupercaria</taxon>
        <taxon>Perciformes</taxon>
        <taxon>Notothenioidei</taxon>
        <taxon>Nototheniidae</taxon>
        <taxon>Dissostichus</taxon>
    </lineage>
</organism>
<dbReference type="AlphaFoldDB" id="A0AAD9BY52"/>
<evidence type="ECO:0000313" key="3">
    <source>
        <dbReference type="Proteomes" id="UP001228049"/>
    </source>
</evidence>
<sequence>MESPAGDSDEGNPPVSKAPDEEEEGGVRNAVGGEGEVAVGVAGDSQGLMEEEGEVEDSESDDSGYDSLFSKEEDESEEDVDDDDADIGCSSPLIWLPPPPSFWRDWRQNSPPSFSPVYPFSFPFSVAPLEASGPEEGPPSAPLRDTP</sequence>
<keyword evidence="3" id="KW-1185">Reference proteome</keyword>
<feature type="region of interest" description="Disordered" evidence="1">
    <location>
        <begin position="1"/>
        <end position="94"/>
    </location>
</feature>
<feature type="compositionally biased region" description="Acidic residues" evidence="1">
    <location>
        <begin position="72"/>
        <end position="86"/>
    </location>
</feature>
<proteinExistence type="predicted"/>
<reference evidence="2" key="1">
    <citation type="submission" date="2023-04" db="EMBL/GenBank/DDBJ databases">
        <title>Chromosome-level genome of Chaenocephalus aceratus.</title>
        <authorList>
            <person name="Park H."/>
        </authorList>
    </citation>
    <scope>NUCLEOTIDE SEQUENCE</scope>
    <source>
        <strain evidence="2">DE</strain>
        <tissue evidence="2">Muscle</tissue>
    </source>
</reference>
<evidence type="ECO:0000313" key="2">
    <source>
        <dbReference type="EMBL" id="KAK1890039.1"/>
    </source>
</evidence>
<evidence type="ECO:0000256" key="1">
    <source>
        <dbReference type="SAM" id="MobiDB-lite"/>
    </source>
</evidence>
<dbReference type="Proteomes" id="UP001228049">
    <property type="component" value="Unassembled WGS sequence"/>
</dbReference>
<accession>A0AAD9BY52</accession>
<comment type="caution">
    <text evidence="2">The sequence shown here is derived from an EMBL/GenBank/DDBJ whole genome shotgun (WGS) entry which is preliminary data.</text>
</comment>
<feature type="compositionally biased region" description="Acidic residues" evidence="1">
    <location>
        <begin position="49"/>
        <end position="64"/>
    </location>
</feature>
<feature type="compositionally biased region" description="Low complexity" evidence="1">
    <location>
        <begin position="27"/>
        <end position="43"/>
    </location>
</feature>
<protein>
    <submittedName>
        <fullName evidence="2">Midasin</fullName>
    </submittedName>
</protein>
<gene>
    <name evidence="2" type="ORF">KUDE01_014712</name>
</gene>